<feature type="binding site" evidence="1">
    <location>
        <position position="182"/>
    </location>
    <ligand>
        <name>a divalent metal cation</name>
        <dbReference type="ChEBI" id="CHEBI:60240"/>
    </ligand>
</feature>
<accession>A0A081BXC8</accession>
<feature type="binding site" evidence="1">
    <location>
        <position position="334"/>
    </location>
    <ligand>
        <name>a divalent metal cation</name>
        <dbReference type="ChEBI" id="CHEBI:60240"/>
    </ligand>
</feature>
<evidence type="ECO:0000256" key="1">
    <source>
        <dbReference type="HAMAP-Rule" id="MF_02243"/>
    </source>
</evidence>
<comment type="similarity">
    <text evidence="1">Belongs to the UxaE family.</text>
</comment>
<dbReference type="HOGENOM" id="CLU_038563_0_0_0"/>
<feature type="active site" description="Proton acceptor" evidence="1">
    <location>
        <position position="181"/>
    </location>
</feature>
<dbReference type="Pfam" id="PF16257">
    <property type="entry name" value="UxaE"/>
    <property type="match status" value="1"/>
</dbReference>
<evidence type="ECO:0000313" key="3">
    <source>
        <dbReference type="Proteomes" id="UP000030661"/>
    </source>
</evidence>
<protein>
    <recommendedName>
        <fullName evidence="1">Tagaturonate/fructuronate epimerase</fullName>
        <shortName evidence="1">D-TagA/D-FruA epimerase</shortName>
        <ecNumber evidence="1">5.1.2.7</ecNumber>
    </recommendedName>
</protein>
<dbReference type="EMBL" id="DF820465">
    <property type="protein sequence ID" value="GAK56983.1"/>
    <property type="molecule type" value="Genomic_DNA"/>
</dbReference>
<dbReference type="GO" id="GO:0046872">
    <property type="term" value="F:metal ion binding"/>
    <property type="evidence" value="ECO:0007669"/>
    <property type="project" value="UniProtKB-UniRule"/>
</dbReference>
<organism evidence="2">
    <name type="scientific">Vecturithrix granuli</name>
    <dbReference type="NCBI Taxonomy" id="1499967"/>
    <lineage>
        <taxon>Bacteria</taxon>
        <taxon>Candidatus Moduliflexota</taxon>
        <taxon>Candidatus Vecturitrichia</taxon>
        <taxon>Candidatus Vecturitrichales</taxon>
        <taxon>Candidatus Vecturitrichaceae</taxon>
        <taxon>Candidatus Vecturithrix</taxon>
    </lineage>
</organism>
<dbReference type="EC" id="5.1.2.7" evidence="1"/>
<name>A0A081BXC8_VECG1</name>
<dbReference type="InterPro" id="IPR032586">
    <property type="entry name" value="UxaE"/>
</dbReference>
<feature type="active site" description="Proton donor" evidence="1">
    <location>
        <position position="292"/>
    </location>
</feature>
<keyword evidence="3" id="KW-1185">Reference proteome</keyword>
<dbReference type="Proteomes" id="UP000030661">
    <property type="component" value="Unassembled WGS sequence"/>
</dbReference>
<evidence type="ECO:0000313" key="2">
    <source>
        <dbReference type="EMBL" id="GAK56983.1"/>
    </source>
</evidence>
<comment type="function">
    <text evidence="1">Catalyzes the epimerization of D-tagaturonate (D-TagA) to D-fructuronate (D-FruA).</text>
</comment>
<dbReference type="HAMAP" id="MF_02243">
    <property type="entry name" value="UxaE"/>
    <property type="match status" value="1"/>
</dbReference>
<dbReference type="GO" id="GO:0016856">
    <property type="term" value="F:racemase and epimerase activity, acting on hydroxy acids and derivatives"/>
    <property type="evidence" value="ECO:0007669"/>
    <property type="project" value="UniProtKB-UniRule"/>
</dbReference>
<feature type="binding site" evidence="1">
    <location>
        <position position="367"/>
    </location>
    <ligand>
        <name>a divalent metal cation</name>
        <dbReference type="ChEBI" id="CHEBI:60240"/>
    </ligand>
</feature>
<sequence length="510" mass="58094">MQQSIRYLLDQNMLTADLEQYTIQEGKVEHGIYLSSLQRKGAALFCLCRDEERRVKYVLMLSASADAFPTFPGQRMREGEFMVATSDLTPKLAVFLRKEFPYTAPQSLRDKNATFGTGDRLGNANPAHVRAVRSFNIFPVLAQQSIRELNFTRRTFQDVVDAATFAVFQEGYTGGYGADGDHLKNIPEIKKSLESGATMITLDLSEVMNATAANWSAAQILQSYQQFPKNEVVRLEKTYLNSTFTLQNGLALTFSTLELQRCCVMYSKALRFAKEAYDLLVEVRGAGNFDFEMSIDETETPTLPLHHVFIICELIHHGVKVDSLAPRFIGEFQKGIDYLGDLKEFEAQFQIHSQIAKTYGNYKLSIHSGSDKFSVYPTIGKWTEGHVHVKTAGTSWLEAVRVIAMYEPALYREIHTQALNSYQDALKYYHITADLDKVAPLDKTRDADLPRYLEQPDSRQLLHISYGYVMGDKALRARLYDALFVHEDAYLQRIRDHIRKHVRLLGCQER</sequence>
<reference evidence="2" key="1">
    <citation type="journal article" date="2015" name="PeerJ">
        <title>First genomic representation of candidate bacterial phylum KSB3 points to enhanced environmental sensing as a trigger of wastewater bulking.</title>
        <authorList>
            <person name="Sekiguchi Y."/>
            <person name="Ohashi A."/>
            <person name="Parks D.H."/>
            <person name="Yamauchi T."/>
            <person name="Tyson G.W."/>
            <person name="Hugenholtz P."/>
        </authorList>
    </citation>
    <scope>NUCLEOTIDE SEQUENCE [LARGE SCALE GENOMIC DNA]</scope>
</reference>
<proteinExistence type="inferred from homology"/>
<dbReference type="eggNOG" id="ENOG502Z82R">
    <property type="taxonomic scope" value="Bacteria"/>
</dbReference>
<dbReference type="AlphaFoldDB" id="A0A081BXC8"/>
<keyword evidence="1" id="KW-0413">Isomerase</keyword>
<gene>
    <name evidence="1" type="primary">uxaE</name>
    <name evidence="2" type="ORF">U27_03947</name>
</gene>
<comment type="cofactor">
    <cofactor evidence="1">
        <name>a divalent metal cation</name>
        <dbReference type="ChEBI" id="CHEBI:60240"/>
    </cofactor>
</comment>
<keyword evidence="1" id="KW-0479">Metal-binding</keyword>
<dbReference type="STRING" id="1499967.U27_03947"/>
<comment type="catalytic activity">
    <reaction evidence="1">
        <text>keto-D-tagaturonate = keto-D-fructuronate</text>
        <dbReference type="Rhea" id="RHEA:51656"/>
        <dbReference type="ChEBI" id="CHEBI:17886"/>
        <dbReference type="ChEBI" id="CHEBI:59881"/>
        <dbReference type="EC" id="5.1.2.7"/>
    </reaction>
</comment>